<proteinExistence type="predicted"/>
<comment type="caution">
    <text evidence="1">The sequence shown here is derived from an EMBL/GenBank/DDBJ whole genome shotgun (WGS) entry which is preliminary data.</text>
</comment>
<name>A0ABV0RAK1_9TELE</name>
<evidence type="ECO:0000313" key="2">
    <source>
        <dbReference type="Proteomes" id="UP001434883"/>
    </source>
</evidence>
<evidence type="ECO:0000313" key="1">
    <source>
        <dbReference type="EMBL" id="MEQ2205170.1"/>
    </source>
</evidence>
<dbReference type="EMBL" id="JAHRIN010040751">
    <property type="protein sequence ID" value="MEQ2205170.1"/>
    <property type="molecule type" value="Genomic_DNA"/>
</dbReference>
<protein>
    <submittedName>
        <fullName evidence="1">Uncharacterized protein</fullName>
    </submittedName>
</protein>
<accession>A0ABV0RAK1</accession>
<feature type="non-terminal residue" evidence="1">
    <location>
        <position position="1"/>
    </location>
</feature>
<organism evidence="1 2">
    <name type="scientific">Xenoophorus captivus</name>
    <dbReference type="NCBI Taxonomy" id="1517983"/>
    <lineage>
        <taxon>Eukaryota</taxon>
        <taxon>Metazoa</taxon>
        <taxon>Chordata</taxon>
        <taxon>Craniata</taxon>
        <taxon>Vertebrata</taxon>
        <taxon>Euteleostomi</taxon>
        <taxon>Actinopterygii</taxon>
        <taxon>Neopterygii</taxon>
        <taxon>Teleostei</taxon>
        <taxon>Neoteleostei</taxon>
        <taxon>Acanthomorphata</taxon>
        <taxon>Ovalentaria</taxon>
        <taxon>Atherinomorphae</taxon>
        <taxon>Cyprinodontiformes</taxon>
        <taxon>Goodeidae</taxon>
        <taxon>Xenoophorus</taxon>
    </lineage>
</organism>
<reference evidence="1 2" key="1">
    <citation type="submission" date="2021-06" db="EMBL/GenBank/DDBJ databases">
        <authorList>
            <person name="Palmer J.M."/>
        </authorList>
    </citation>
    <scope>NUCLEOTIDE SEQUENCE [LARGE SCALE GENOMIC DNA]</scope>
    <source>
        <strain evidence="1 2">XC_2019</strain>
        <tissue evidence="1">Muscle</tissue>
    </source>
</reference>
<dbReference type="Proteomes" id="UP001434883">
    <property type="component" value="Unassembled WGS sequence"/>
</dbReference>
<gene>
    <name evidence="1" type="ORF">XENOCAPTIV_027455</name>
</gene>
<keyword evidence="2" id="KW-1185">Reference proteome</keyword>
<sequence length="73" mass="8163">FWCWCPLTVCTVPPGPVMIPENNTADIQVVKITSNNDVTLSVSVNPEDLFYMKGNILMVKKGLDYEVFLGNDQ</sequence>